<dbReference type="Proteomes" id="UP000664203">
    <property type="component" value="Unassembled WGS sequence"/>
</dbReference>
<feature type="compositionally biased region" description="Acidic residues" evidence="1">
    <location>
        <begin position="109"/>
        <end position="118"/>
    </location>
</feature>
<feature type="compositionally biased region" description="Polar residues" evidence="1">
    <location>
        <begin position="212"/>
        <end position="225"/>
    </location>
</feature>
<feature type="region of interest" description="Disordered" evidence="1">
    <location>
        <begin position="67"/>
        <end position="249"/>
    </location>
</feature>
<comment type="caution">
    <text evidence="2">The sequence shown here is derived from an EMBL/GenBank/DDBJ whole genome shotgun (WGS) entry which is preliminary data.</text>
</comment>
<evidence type="ECO:0000256" key="1">
    <source>
        <dbReference type="SAM" id="MobiDB-lite"/>
    </source>
</evidence>
<dbReference type="EMBL" id="CAJPDR010000828">
    <property type="protein sequence ID" value="CAF9942880.1"/>
    <property type="molecule type" value="Genomic_DNA"/>
</dbReference>
<gene>
    <name evidence="2" type="ORF">ALECFALPRED_010174</name>
</gene>
<dbReference type="AlphaFoldDB" id="A0A8H3J8M5"/>
<feature type="compositionally biased region" description="Polar residues" evidence="1">
    <location>
        <begin position="145"/>
        <end position="170"/>
    </location>
</feature>
<keyword evidence="3" id="KW-1185">Reference proteome</keyword>
<evidence type="ECO:0000313" key="3">
    <source>
        <dbReference type="Proteomes" id="UP000664203"/>
    </source>
</evidence>
<evidence type="ECO:0000313" key="2">
    <source>
        <dbReference type="EMBL" id="CAF9942880.1"/>
    </source>
</evidence>
<sequence>MSTAPQLTARDVNLLAIAFQSLKDDSALQIDYAKFAELAGYKTAASANACFLAVKKKLLGGASVSNAAATPTKKVKAKATNPENEDDDEATPIKAPPKKRGKTIKIEPVDAEGGDADTEVTPTAESPKKGRAKKSAGPAHADANGDTSTKATANGDATNDSAATNVTTATPKRKRGPNKPKEPNASPAKRAKKGANAGATAGGDDNDAASAQLQGNETAARTNGEGSIFGGDVNVKEEEEEDEKGDGRLFNAEEQKMADGALFDIYPAAEGEVA</sequence>
<feature type="compositionally biased region" description="Low complexity" evidence="1">
    <location>
        <begin position="194"/>
        <end position="211"/>
    </location>
</feature>
<organism evidence="2 3">
    <name type="scientific">Alectoria fallacina</name>
    <dbReference type="NCBI Taxonomy" id="1903189"/>
    <lineage>
        <taxon>Eukaryota</taxon>
        <taxon>Fungi</taxon>
        <taxon>Dikarya</taxon>
        <taxon>Ascomycota</taxon>
        <taxon>Pezizomycotina</taxon>
        <taxon>Lecanoromycetes</taxon>
        <taxon>OSLEUM clade</taxon>
        <taxon>Lecanoromycetidae</taxon>
        <taxon>Lecanorales</taxon>
        <taxon>Lecanorineae</taxon>
        <taxon>Parmeliaceae</taxon>
        <taxon>Alectoria</taxon>
    </lineage>
</organism>
<proteinExistence type="predicted"/>
<name>A0A8H3J8M5_9LECA</name>
<reference evidence="2" key="1">
    <citation type="submission" date="2021-03" db="EMBL/GenBank/DDBJ databases">
        <authorList>
            <person name="Tagirdzhanova G."/>
        </authorList>
    </citation>
    <scope>NUCLEOTIDE SEQUENCE</scope>
</reference>
<dbReference type="OrthoDB" id="5403747at2759"/>
<protein>
    <submittedName>
        <fullName evidence="2">Uncharacterized protein</fullName>
    </submittedName>
</protein>
<accession>A0A8H3J8M5</accession>